<dbReference type="PANTHER" id="PTHR35330">
    <property type="entry name" value="SIROHEME BIOSYNTHESIS PROTEIN MET8"/>
    <property type="match status" value="1"/>
</dbReference>
<evidence type="ECO:0000256" key="1">
    <source>
        <dbReference type="ARBA" id="ARBA00005010"/>
    </source>
</evidence>
<accession>A0ABT5XCS3</accession>
<dbReference type="InterPro" id="IPR028161">
    <property type="entry name" value="Met8-like"/>
</dbReference>
<feature type="region of interest" description="Disordered" evidence="7">
    <location>
        <begin position="1"/>
        <end position="32"/>
    </location>
</feature>
<dbReference type="EC" id="1.3.1.76" evidence="2"/>
<comment type="pathway">
    <text evidence="1">Porphyrin-containing compound metabolism; siroheme biosynthesis; sirohydrochlorin from precorrin-2: step 1/1.</text>
</comment>
<proteinExistence type="predicted"/>
<sequence length="262" mass="28747">MPEGRRRGIPEGRDLRLSGPLQREGVQEDGGEDLTGHLPLLLDLSGRKVVIFGGGAVGERKARLFSEHARVTVASLEFSPGLQEMAEVGAVDILEVDLWSGAADLLREAFIAVPATSDKELNRWLEETAKAAGVLVNRVDGVGEVTVPSVVRRGPVVVAISTMGESPALARRLRERIETVLDEGYGDMARLLGEMRGVLKERVADQGERRRILFEIISDDSVWRLLSESYEKGYKRAGEHIPPDERDSLDAGDPPEGLHRRD</sequence>
<dbReference type="SUPFAM" id="SSF75615">
    <property type="entry name" value="Siroheme synthase middle domains-like"/>
    <property type="match status" value="1"/>
</dbReference>
<feature type="compositionally biased region" description="Basic and acidic residues" evidence="7">
    <location>
        <begin position="1"/>
        <end position="16"/>
    </location>
</feature>
<dbReference type="Pfam" id="PF13241">
    <property type="entry name" value="NAD_binding_7"/>
    <property type="match status" value="1"/>
</dbReference>
<dbReference type="NCBIfam" id="TIGR01470">
    <property type="entry name" value="cysG_Nterm"/>
    <property type="match status" value="1"/>
</dbReference>
<organism evidence="9 10">
    <name type="scientific">Candidatus Methanocrinis alkalitolerans</name>
    <dbReference type="NCBI Taxonomy" id="3033395"/>
    <lineage>
        <taxon>Archaea</taxon>
        <taxon>Methanobacteriati</taxon>
        <taxon>Methanobacteriota</taxon>
        <taxon>Stenosarchaea group</taxon>
        <taxon>Methanomicrobia</taxon>
        <taxon>Methanotrichales</taxon>
        <taxon>Methanotrichaceae</taxon>
        <taxon>Methanocrinis</taxon>
    </lineage>
</organism>
<feature type="domain" description="Siroheme synthase central" evidence="8">
    <location>
        <begin position="153"/>
        <end position="178"/>
    </location>
</feature>
<evidence type="ECO:0000256" key="4">
    <source>
        <dbReference type="ARBA" id="ARBA00023027"/>
    </source>
</evidence>
<dbReference type="InterPro" id="IPR006367">
    <property type="entry name" value="Sirohaem_synthase_N"/>
</dbReference>
<keyword evidence="10" id="KW-1185">Reference proteome</keyword>
<keyword evidence="5" id="KW-0627">Porphyrin biosynthesis</keyword>
<evidence type="ECO:0000256" key="6">
    <source>
        <dbReference type="ARBA" id="ARBA00047561"/>
    </source>
</evidence>
<dbReference type="SUPFAM" id="SSF51735">
    <property type="entry name" value="NAD(P)-binding Rossmann-fold domains"/>
    <property type="match status" value="1"/>
</dbReference>
<evidence type="ECO:0000259" key="8">
    <source>
        <dbReference type="Pfam" id="PF14824"/>
    </source>
</evidence>
<dbReference type="InterPro" id="IPR028281">
    <property type="entry name" value="Sirohaem_synthase_central"/>
</dbReference>
<evidence type="ECO:0000313" key="10">
    <source>
        <dbReference type="Proteomes" id="UP001215956"/>
    </source>
</evidence>
<dbReference type="Gene3D" id="3.40.50.720">
    <property type="entry name" value="NAD(P)-binding Rossmann-like Domain"/>
    <property type="match status" value="1"/>
</dbReference>
<name>A0ABT5XCS3_9EURY</name>
<dbReference type="RefSeq" id="WP_316968057.1">
    <property type="nucleotide sequence ID" value="NZ_JARFPL010000004.1"/>
</dbReference>
<comment type="caution">
    <text evidence="9">The sequence shown here is derived from an EMBL/GenBank/DDBJ whole genome shotgun (WGS) entry which is preliminary data.</text>
</comment>
<evidence type="ECO:0000256" key="2">
    <source>
        <dbReference type="ARBA" id="ARBA00012400"/>
    </source>
</evidence>
<evidence type="ECO:0000256" key="7">
    <source>
        <dbReference type="SAM" id="MobiDB-lite"/>
    </source>
</evidence>
<dbReference type="EMBL" id="JARFPL010000004">
    <property type="protein sequence ID" value="MDF0592347.1"/>
    <property type="molecule type" value="Genomic_DNA"/>
</dbReference>
<dbReference type="PANTHER" id="PTHR35330:SF1">
    <property type="entry name" value="SIROHEME BIOSYNTHESIS PROTEIN MET8"/>
    <property type="match status" value="1"/>
</dbReference>
<evidence type="ECO:0000256" key="3">
    <source>
        <dbReference type="ARBA" id="ARBA00023002"/>
    </source>
</evidence>
<comment type="catalytic activity">
    <reaction evidence="6">
        <text>precorrin-2 + NAD(+) = sirohydrochlorin + NADH + 2 H(+)</text>
        <dbReference type="Rhea" id="RHEA:15613"/>
        <dbReference type="ChEBI" id="CHEBI:15378"/>
        <dbReference type="ChEBI" id="CHEBI:57540"/>
        <dbReference type="ChEBI" id="CHEBI:57945"/>
        <dbReference type="ChEBI" id="CHEBI:58351"/>
        <dbReference type="ChEBI" id="CHEBI:58827"/>
        <dbReference type="EC" id="1.3.1.76"/>
    </reaction>
</comment>
<dbReference type="Proteomes" id="UP001215956">
    <property type="component" value="Unassembled WGS sequence"/>
</dbReference>
<keyword evidence="4" id="KW-0520">NAD</keyword>
<keyword evidence="3" id="KW-0560">Oxidoreductase</keyword>
<dbReference type="Gene3D" id="1.10.8.610">
    <property type="entry name" value="SirC, precorrin-2 dehydrogenase, C-terminal helical domain-like"/>
    <property type="match status" value="1"/>
</dbReference>
<feature type="region of interest" description="Disordered" evidence="7">
    <location>
        <begin position="236"/>
        <end position="262"/>
    </location>
</feature>
<feature type="compositionally biased region" description="Basic and acidic residues" evidence="7">
    <location>
        <begin position="236"/>
        <end position="249"/>
    </location>
</feature>
<evidence type="ECO:0000256" key="5">
    <source>
        <dbReference type="ARBA" id="ARBA00023244"/>
    </source>
</evidence>
<dbReference type="Pfam" id="PF14824">
    <property type="entry name" value="Sirohm_synth_M"/>
    <property type="match status" value="1"/>
</dbReference>
<dbReference type="InterPro" id="IPR036291">
    <property type="entry name" value="NAD(P)-bd_dom_sf"/>
</dbReference>
<dbReference type="InterPro" id="IPR042518">
    <property type="entry name" value="SirC_C"/>
</dbReference>
<gene>
    <name evidence="9" type="ORF">P0O24_01960</name>
</gene>
<evidence type="ECO:0000313" key="9">
    <source>
        <dbReference type="EMBL" id="MDF0592347.1"/>
    </source>
</evidence>
<reference evidence="9 10" key="1">
    <citation type="submission" date="2023-03" db="EMBL/GenBank/DDBJ databases">
        <title>Whole genome sequencing of Methanotrichaceae archaeon M04Ac.</title>
        <authorList>
            <person name="Khomyakova M.A."/>
            <person name="Merkel A.Y."/>
            <person name="Slobodkin A.I."/>
        </authorList>
    </citation>
    <scope>NUCLEOTIDE SEQUENCE [LARGE SCALE GENOMIC DNA]</scope>
    <source>
        <strain evidence="9 10">M04Ac</strain>
    </source>
</reference>
<protein>
    <recommendedName>
        <fullName evidence="2">precorrin-2 dehydrogenase</fullName>
        <ecNumber evidence="2">1.3.1.76</ecNumber>
    </recommendedName>
</protein>